<name>A0ABS0ZAS5_9GAMM</name>
<dbReference type="Pfam" id="PF06992">
    <property type="entry name" value="Phage_lambda_P"/>
    <property type="match status" value="1"/>
</dbReference>
<dbReference type="EMBL" id="JAEMUH010000007">
    <property type="protein sequence ID" value="MBJ7550768.1"/>
    <property type="molecule type" value="Genomic_DNA"/>
</dbReference>
<gene>
    <name evidence="2" type="ORF">JHD44_08750</name>
</gene>
<feature type="compositionally biased region" description="Low complexity" evidence="1">
    <location>
        <begin position="27"/>
        <end position="38"/>
    </location>
</feature>
<reference evidence="2 3" key="1">
    <citation type="submission" date="2020-12" db="EMBL/GenBank/DDBJ databases">
        <title>Comparative genome analysis of fungal antagonists Marinomonas ostreistagni 398 and M. spartinae 468.</title>
        <authorList>
            <person name="Fields J.L."/>
            <person name="Mavrodi O.V."/>
            <person name="Biber P.D."/>
            <person name="Indest K.J."/>
            <person name="Mavrodi D.V."/>
        </authorList>
    </citation>
    <scope>NUCLEOTIDE SEQUENCE [LARGE SCALE GENOMIC DNA]</scope>
    <source>
        <strain evidence="2 3">USM7</strain>
    </source>
</reference>
<dbReference type="InterPro" id="IPR009731">
    <property type="entry name" value="P-like"/>
</dbReference>
<keyword evidence="3" id="KW-1185">Reference proteome</keyword>
<proteinExistence type="predicted"/>
<dbReference type="Proteomes" id="UP000598488">
    <property type="component" value="Unassembled WGS sequence"/>
</dbReference>
<feature type="region of interest" description="Disordered" evidence="1">
    <location>
        <begin position="1"/>
        <end position="38"/>
    </location>
</feature>
<evidence type="ECO:0000313" key="3">
    <source>
        <dbReference type="Proteomes" id="UP000598488"/>
    </source>
</evidence>
<evidence type="ECO:0000313" key="2">
    <source>
        <dbReference type="EMBL" id="MBJ7550768.1"/>
    </source>
</evidence>
<feature type="compositionally biased region" description="Polar residues" evidence="1">
    <location>
        <begin position="1"/>
        <end position="16"/>
    </location>
</feature>
<comment type="caution">
    <text evidence="2">The sequence shown here is derived from an EMBL/GenBank/DDBJ whole genome shotgun (WGS) entry which is preliminary data.</text>
</comment>
<sequence>MQNVSELLPTQQSNFPVNRPVVHEQPRPAQDPSQDAQAAMAKTIDKLFGTLKAFYTNHGASLKSPEIEGQIKTQWVRELLKAQITGEMLRMGTARAKRYATEDKYTKWPVVAEFIMWCHGLPSVDEAYREAVDHSHDIVNWRPTHPAVYAAGKRVSWHKLRRSDTQAGQNAYRKAYMEIAAKVVAGEQIEVNKPQLIEQKKLTENEKAELKQLGRANIGALKAMLGKG</sequence>
<organism evidence="2 3">
    <name type="scientific">Marinomonas ostreistagni</name>
    <dbReference type="NCBI Taxonomy" id="359209"/>
    <lineage>
        <taxon>Bacteria</taxon>
        <taxon>Pseudomonadati</taxon>
        <taxon>Pseudomonadota</taxon>
        <taxon>Gammaproteobacteria</taxon>
        <taxon>Oceanospirillales</taxon>
        <taxon>Oceanospirillaceae</taxon>
        <taxon>Marinomonas</taxon>
    </lineage>
</organism>
<protein>
    <recommendedName>
        <fullName evidence="4">Phage replication protein P</fullName>
    </recommendedName>
</protein>
<evidence type="ECO:0008006" key="4">
    <source>
        <dbReference type="Google" id="ProtNLM"/>
    </source>
</evidence>
<dbReference type="RefSeq" id="WP_199462381.1">
    <property type="nucleotide sequence ID" value="NZ_JAEMUH010000007.1"/>
</dbReference>
<evidence type="ECO:0000256" key="1">
    <source>
        <dbReference type="SAM" id="MobiDB-lite"/>
    </source>
</evidence>
<accession>A0ABS0ZAS5</accession>